<feature type="region of interest" description="Disordered" evidence="1">
    <location>
        <begin position="182"/>
        <end position="231"/>
    </location>
</feature>
<dbReference type="Proteomes" id="UP000189677">
    <property type="component" value="Chromosome"/>
</dbReference>
<feature type="domain" description="DUF317" evidence="2">
    <location>
        <begin position="375"/>
        <end position="419"/>
    </location>
</feature>
<reference evidence="3 4" key="1">
    <citation type="submission" date="2016-11" db="EMBL/GenBank/DDBJ databases">
        <title>Complete genome sequence of Streptomyces niveus SCSIO 3406.</title>
        <authorList>
            <person name="Zhu Q."/>
            <person name="Cheng W."/>
            <person name="Song Y."/>
            <person name="Li Q."/>
            <person name="Ju J."/>
        </authorList>
    </citation>
    <scope>NUCLEOTIDE SEQUENCE [LARGE SCALE GENOMIC DNA]</scope>
    <source>
        <strain evidence="3 4">SCSIO 3406</strain>
    </source>
</reference>
<dbReference type="EMBL" id="CP018047">
    <property type="protein sequence ID" value="AQU70153.1"/>
    <property type="molecule type" value="Genomic_DNA"/>
</dbReference>
<evidence type="ECO:0000256" key="1">
    <source>
        <dbReference type="SAM" id="MobiDB-lite"/>
    </source>
</evidence>
<evidence type="ECO:0000313" key="3">
    <source>
        <dbReference type="EMBL" id="AQU70153.1"/>
    </source>
</evidence>
<sequence length="460" mass="49992">MTTPSVDAHVRLDTHPTHPSAVTATLTGAQAHIPHVSLEAADWHVAATNMLVLARIDHEEPYWAEQAAQQLATLGITVEITPQLREAIDEEWTWAKYPMPWCTRTEIRKVSDDAQKIHDDIRHGRLLIHAHAQDVHTTVAVGTYLDTGKSVYLHGENHLRQIANSFDSPAHALTAFEDMHADTMHPGPAQMTDTERDTAEARTSPGTPTTEPEPPSTGAGTAPADTPGPGAHEALLASFIEDNGEWEKCRTWSDDTSVANHETLTLRAEFDHEARGHDIAWTIASYQSPVGERTWHATATANTPTDMIETLLKSLDTDTAWTERTSAPLTERTLTTVTGPLTEFGWTQTINGHHINWPAPKGETGLRLDVAAAVGATTALSGPAWTVWGGNTAEQPAWAVEFSRHTPAAVLQDLTYNLALTHSARATHPPMTPRHGHDAHRVATPAVASTPAPGRPVRGR</sequence>
<evidence type="ECO:0000313" key="4">
    <source>
        <dbReference type="Proteomes" id="UP000189677"/>
    </source>
</evidence>
<feature type="compositionally biased region" description="Low complexity" evidence="1">
    <location>
        <begin position="442"/>
        <end position="452"/>
    </location>
</feature>
<dbReference type="AlphaFoldDB" id="A0A1U9R1R1"/>
<evidence type="ECO:0000259" key="2">
    <source>
        <dbReference type="Pfam" id="PF03771"/>
    </source>
</evidence>
<proteinExistence type="predicted"/>
<dbReference type="KEGG" id="snw:BBN63_32230"/>
<name>A0A1U9R1R1_STRNV</name>
<protein>
    <recommendedName>
        <fullName evidence="2">DUF317 domain-containing protein</fullName>
    </recommendedName>
</protein>
<dbReference type="OrthoDB" id="4283716at2"/>
<organism evidence="3 4">
    <name type="scientific">Streptomyces niveus</name>
    <name type="common">Streptomyces spheroides</name>
    <dbReference type="NCBI Taxonomy" id="193462"/>
    <lineage>
        <taxon>Bacteria</taxon>
        <taxon>Bacillati</taxon>
        <taxon>Actinomycetota</taxon>
        <taxon>Actinomycetes</taxon>
        <taxon>Kitasatosporales</taxon>
        <taxon>Streptomycetaceae</taxon>
        <taxon>Streptomyces</taxon>
    </lineage>
</organism>
<dbReference type="Pfam" id="PF03771">
    <property type="entry name" value="SPDY"/>
    <property type="match status" value="2"/>
</dbReference>
<dbReference type="InterPro" id="IPR005523">
    <property type="entry name" value="DUF317_SPDY"/>
</dbReference>
<accession>A0A1U9R1R1</accession>
<gene>
    <name evidence="3" type="ORF">BBN63_32230</name>
</gene>
<keyword evidence="4" id="KW-1185">Reference proteome</keyword>
<feature type="region of interest" description="Disordered" evidence="1">
    <location>
        <begin position="429"/>
        <end position="460"/>
    </location>
</feature>
<feature type="domain" description="DUF317" evidence="2">
    <location>
        <begin position="265"/>
        <end position="319"/>
    </location>
</feature>
<dbReference type="RefSeq" id="WP_078078833.1">
    <property type="nucleotide sequence ID" value="NZ_CP018047.1"/>
</dbReference>